<dbReference type="Gene3D" id="3.20.160.10">
    <property type="entry name" value="vpa0580 domain like"/>
    <property type="match status" value="1"/>
</dbReference>
<organism evidence="1">
    <name type="scientific">marine sediment metagenome</name>
    <dbReference type="NCBI Taxonomy" id="412755"/>
    <lineage>
        <taxon>unclassified sequences</taxon>
        <taxon>metagenomes</taxon>
        <taxon>ecological metagenomes</taxon>
    </lineage>
</organism>
<evidence type="ECO:0008006" key="2">
    <source>
        <dbReference type="Google" id="ProtNLM"/>
    </source>
</evidence>
<proteinExistence type="predicted"/>
<dbReference type="EMBL" id="LAZR01001495">
    <property type="protein sequence ID" value="KKN43694.1"/>
    <property type="molecule type" value="Genomic_DNA"/>
</dbReference>
<reference evidence="1" key="1">
    <citation type="journal article" date="2015" name="Nature">
        <title>Complex archaea that bridge the gap between prokaryotes and eukaryotes.</title>
        <authorList>
            <person name="Spang A."/>
            <person name="Saw J.H."/>
            <person name="Jorgensen S.L."/>
            <person name="Zaremba-Niedzwiedzka K."/>
            <person name="Martijn J."/>
            <person name="Lind A.E."/>
            <person name="van Eijk R."/>
            <person name="Schleper C."/>
            <person name="Guy L."/>
            <person name="Ettema T.J."/>
        </authorList>
    </citation>
    <scope>NUCLEOTIDE SEQUENCE</scope>
</reference>
<evidence type="ECO:0000313" key="1">
    <source>
        <dbReference type="EMBL" id="KKN43694.1"/>
    </source>
</evidence>
<name>A0A0F9QMK1_9ZZZZ</name>
<accession>A0A0F9QMK1</accession>
<dbReference type="InterPro" id="IPR014984">
    <property type="entry name" value="HopJ"/>
</dbReference>
<gene>
    <name evidence="1" type="ORF">LCGC14_0700600</name>
</gene>
<dbReference type="AlphaFoldDB" id="A0A0F9QMK1"/>
<protein>
    <recommendedName>
        <fullName evidence="2">HopJ type III effector protein</fullName>
    </recommendedName>
</protein>
<comment type="caution">
    <text evidence="1">The sequence shown here is derived from an EMBL/GenBank/DDBJ whole genome shotgun (WGS) entry which is preliminary data.</text>
</comment>
<sequence>MNIDEFIVKLTEHPELVEFSETMAVIDENYDFIPVKFTNNHTVNEANENNGSCKIFAFGLLHSLSKQQTLACFGSYYRDDVLAHPEADDHQNIRNFIEAGWDGIHFSNAALVPN</sequence>
<dbReference type="Pfam" id="PF08888">
    <property type="entry name" value="HopJ"/>
    <property type="match status" value="1"/>
</dbReference>
<dbReference type="InterPro" id="IPR038604">
    <property type="entry name" value="HopJ_sf"/>
</dbReference>